<gene>
    <name evidence="1" type="ORF">MM415B00565_0033</name>
</gene>
<evidence type="ECO:0000313" key="1">
    <source>
        <dbReference type="EMBL" id="QJA63949.1"/>
    </source>
</evidence>
<organism evidence="1">
    <name type="scientific">viral metagenome</name>
    <dbReference type="NCBI Taxonomy" id="1070528"/>
    <lineage>
        <taxon>unclassified sequences</taxon>
        <taxon>metagenomes</taxon>
        <taxon>organismal metagenomes</taxon>
    </lineage>
</organism>
<name>A0A6M3J208_9ZZZZ</name>
<protein>
    <submittedName>
        <fullName evidence="1">Uncharacterized protein</fullName>
    </submittedName>
</protein>
<dbReference type="AlphaFoldDB" id="A0A6M3J208"/>
<sequence>MTLSETEGIYYILNGRREYMPPINPPKWDSGQIPPVNERDIANHTELSYGDRQTLLSRFAGLEAQLTKSLHDIEQLKVTTRALEAKINKLEQIKIRRQRDQF</sequence>
<dbReference type="EMBL" id="MT141509">
    <property type="protein sequence ID" value="QJA63949.1"/>
    <property type="molecule type" value="Genomic_DNA"/>
</dbReference>
<proteinExistence type="predicted"/>
<reference evidence="1" key="1">
    <citation type="submission" date="2020-03" db="EMBL/GenBank/DDBJ databases">
        <title>The deep terrestrial virosphere.</title>
        <authorList>
            <person name="Holmfeldt K."/>
            <person name="Nilsson E."/>
            <person name="Simone D."/>
            <person name="Lopez-Fernandez M."/>
            <person name="Wu X."/>
            <person name="de Brujin I."/>
            <person name="Lundin D."/>
            <person name="Andersson A."/>
            <person name="Bertilsson S."/>
            <person name="Dopson M."/>
        </authorList>
    </citation>
    <scope>NUCLEOTIDE SEQUENCE</scope>
    <source>
        <strain evidence="1">MM415B00565</strain>
    </source>
</reference>
<accession>A0A6M3J208</accession>